<gene>
    <name evidence="3" type="ORF">GCM10007140_17100</name>
</gene>
<dbReference type="SUPFAM" id="SSF53850">
    <property type="entry name" value="Periplasmic binding protein-like II"/>
    <property type="match status" value="1"/>
</dbReference>
<name>A0A917AQ78_9BACI</name>
<dbReference type="Gene3D" id="3.40.190.10">
    <property type="entry name" value="Periplasmic binding protein-like II"/>
    <property type="match status" value="2"/>
</dbReference>
<keyword evidence="4" id="KW-1185">Reference proteome</keyword>
<dbReference type="GO" id="GO:0009228">
    <property type="term" value="P:thiamine biosynthetic process"/>
    <property type="evidence" value="ECO:0007669"/>
    <property type="project" value="InterPro"/>
</dbReference>
<proteinExistence type="predicted"/>
<comment type="caution">
    <text evidence="3">The sequence shown here is derived from an EMBL/GenBank/DDBJ whole genome shotgun (WGS) entry which is preliminary data.</text>
</comment>
<feature type="domain" description="SsuA/THI5-like" evidence="2">
    <location>
        <begin position="45"/>
        <end position="259"/>
    </location>
</feature>
<dbReference type="InterPro" id="IPR027939">
    <property type="entry name" value="NMT1/THI5"/>
</dbReference>
<dbReference type="EMBL" id="BMFK01000001">
    <property type="protein sequence ID" value="GGE67602.1"/>
    <property type="molecule type" value="Genomic_DNA"/>
</dbReference>
<evidence type="ECO:0000313" key="4">
    <source>
        <dbReference type="Proteomes" id="UP000605259"/>
    </source>
</evidence>
<dbReference type="AlphaFoldDB" id="A0A917AQ78"/>
<feature type="chain" id="PRO_5039038638" evidence="1">
    <location>
        <begin position="17"/>
        <end position="333"/>
    </location>
</feature>
<dbReference type="Pfam" id="PF09084">
    <property type="entry name" value="NMT1"/>
    <property type="match status" value="1"/>
</dbReference>
<accession>A0A917AQ78</accession>
<evidence type="ECO:0000256" key="1">
    <source>
        <dbReference type="SAM" id="SignalP"/>
    </source>
</evidence>
<dbReference type="PANTHER" id="PTHR31528:SF3">
    <property type="entry name" value="THIAMINE BIOSYNTHESIS PROTEIN HI_0357-RELATED"/>
    <property type="match status" value="1"/>
</dbReference>
<evidence type="ECO:0000259" key="2">
    <source>
        <dbReference type="Pfam" id="PF09084"/>
    </source>
</evidence>
<reference evidence="3" key="1">
    <citation type="journal article" date="2014" name="Int. J. Syst. Evol. Microbiol.">
        <title>Complete genome sequence of Corynebacterium casei LMG S-19264T (=DSM 44701T), isolated from a smear-ripened cheese.</title>
        <authorList>
            <consortium name="US DOE Joint Genome Institute (JGI-PGF)"/>
            <person name="Walter F."/>
            <person name="Albersmeier A."/>
            <person name="Kalinowski J."/>
            <person name="Ruckert C."/>
        </authorList>
    </citation>
    <scope>NUCLEOTIDE SEQUENCE</scope>
    <source>
        <strain evidence="3">CGMCC 1.12698</strain>
    </source>
</reference>
<keyword evidence="1" id="KW-0732">Signal</keyword>
<reference evidence="3" key="2">
    <citation type="submission" date="2020-09" db="EMBL/GenBank/DDBJ databases">
        <authorList>
            <person name="Sun Q."/>
            <person name="Zhou Y."/>
        </authorList>
    </citation>
    <scope>NUCLEOTIDE SEQUENCE</scope>
    <source>
        <strain evidence="3">CGMCC 1.12698</strain>
    </source>
</reference>
<sequence>MKKLLVCMLCIVVALAGCTNKEDAAKTNGEELEEVSIVLDWYPNAIHSFIYAAEEKGYFKEEGIKVNIQFPANPTDPLTLPAAGQATLGIYYQPDLISAIANENVPIKAVGTLVHKPLNRIISLKESNITSPKDLEGKKVGFSGTPLSEAYIKQMVKNDGGDPSKVEIIDVGFELLSSITAKKVDATTGGLINHEVPVMRHQGLNPNYFNPADYGIPDYYEMVFVAGNKTIKEDKAKLQKFFRAAQKGMDYMKSNPEDALQILLDNQQKDSFPLTKEVEKESMDILLPLMDSEEEAFLSQTKEVWDMKANWLKDNGLIKEVPNAEDVFVNIME</sequence>
<dbReference type="InterPro" id="IPR015168">
    <property type="entry name" value="SsuA/THI5"/>
</dbReference>
<evidence type="ECO:0000313" key="3">
    <source>
        <dbReference type="EMBL" id="GGE67602.1"/>
    </source>
</evidence>
<protein>
    <submittedName>
        <fullName evidence="3">ABC transporter substrate-binding protein</fullName>
    </submittedName>
</protein>
<organism evidence="3 4">
    <name type="scientific">Priestia taiwanensis</name>
    <dbReference type="NCBI Taxonomy" id="1347902"/>
    <lineage>
        <taxon>Bacteria</taxon>
        <taxon>Bacillati</taxon>
        <taxon>Bacillota</taxon>
        <taxon>Bacilli</taxon>
        <taxon>Bacillales</taxon>
        <taxon>Bacillaceae</taxon>
        <taxon>Priestia</taxon>
    </lineage>
</organism>
<dbReference type="PANTHER" id="PTHR31528">
    <property type="entry name" value="4-AMINO-5-HYDROXYMETHYL-2-METHYLPYRIMIDINE PHOSPHATE SYNTHASE THI11-RELATED"/>
    <property type="match status" value="1"/>
</dbReference>
<dbReference type="PROSITE" id="PS51257">
    <property type="entry name" value="PROKAR_LIPOPROTEIN"/>
    <property type="match status" value="1"/>
</dbReference>
<dbReference type="Proteomes" id="UP000605259">
    <property type="component" value="Unassembled WGS sequence"/>
</dbReference>
<feature type="signal peptide" evidence="1">
    <location>
        <begin position="1"/>
        <end position="16"/>
    </location>
</feature>
<dbReference type="RefSeq" id="WP_373284175.1">
    <property type="nucleotide sequence ID" value="NZ_BMFK01000001.1"/>
</dbReference>